<feature type="compositionally biased region" description="Basic and acidic residues" evidence="1">
    <location>
        <begin position="97"/>
        <end position="112"/>
    </location>
</feature>
<name>A0A8T0BSE2_SILME</name>
<comment type="caution">
    <text evidence="2">The sequence shown here is derived from an EMBL/GenBank/DDBJ whole genome shotgun (WGS) entry which is preliminary data.</text>
</comment>
<dbReference type="AlphaFoldDB" id="A0A8T0BSE2"/>
<evidence type="ECO:0000313" key="2">
    <source>
        <dbReference type="EMBL" id="KAF7709999.1"/>
    </source>
</evidence>
<accession>A0A8T0BSE2</accession>
<evidence type="ECO:0000256" key="1">
    <source>
        <dbReference type="SAM" id="MobiDB-lite"/>
    </source>
</evidence>
<gene>
    <name evidence="2" type="ORF">HF521_016849</name>
</gene>
<feature type="region of interest" description="Disordered" evidence="1">
    <location>
        <begin position="97"/>
        <end position="119"/>
    </location>
</feature>
<evidence type="ECO:0000313" key="3">
    <source>
        <dbReference type="Proteomes" id="UP000606274"/>
    </source>
</evidence>
<sequence length="119" mass="13461">MWAWLNDADVKRNPEIHRVLSAEGAFEAKHRVARGLLVELGVAELARVVLGPHPRARILTPVALYGHCSEADSPAEPEGEEMQRRENIKKRVMIEIKLQDEGQQTEGHKEPSEMGEQYQ</sequence>
<organism evidence="2 3">
    <name type="scientific">Silurus meridionalis</name>
    <name type="common">Southern catfish</name>
    <name type="synonym">Silurus soldatovi meridionalis</name>
    <dbReference type="NCBI Taxonomy" id="175797"/>
    <lineage>
        <taxon>Eukaryota</taxon>
        <taxon>Metazoa</taxon>
        <taxon>Chordata</taxon>
        <taxon>Craniata</taxon>
        <taxon>Vertebrata</taxon>
        <taxon>Euteleostomi</taxon>
        <taxon>Actinopterygii</taxon>
        <taxon>Neopterygii</taxon>
        <taxon>Teleostei</taxon>
        <taxon>Ostariophysi</taxon>
        <taxon>Siluriformes</taxon>
        <taxon>Siluridae</taxon>
        <taxon>Silurus</taxon>
    </lineage>
</organism>
<dbReference type="Proteomes" id="UP000606274">
    <property type="component" value="Unassembled WGS sequence"/>
</dbReference>
<proteinExistence type="predicted"/>
<protein>
    <submittedName>
        <fullName evidence="2">Uncharacterized protein</fullName>
    </submittedName>
</protein>
<dbReference type="EMBL" id="JABFDY010000003">
    <property type="protein sequence ID" value="KAF7709999.1"/>
    <property type="molecule type" value="Genomic_DNA"/>
</dbReference>
<reference evidence="2" key="1">
    <citation type="submission" date="2020-08" db="EMBL/GenBank/DDBJ databases">
        <title>Chromosome-level assembly of Southern catfish (Silurus meridionalis) provides insights into visual adaptation to the nocturnal and benthic lifestyles.</title>
        <authorList>
            <person name="Zhang Y."/>
            <person name="Wang D."/>
            <person name="Peng Z."/>
        </authorList>
    </citation>
    <scope>NUCLEOTIDE SEQUENCE</scope>
    <source>
        <strain evidence="2">SWU-2019-XX</strain>
        <tissue evidence="2">Muscle</tissue>
    </source>
</reference>
<keyword evidence="3" id="KW-1185">Reference proteome</keyword>